<dbReference type="Gene3D" id="1.10.1280.10">
    <property type="entry name" value="Di-copper center containing domain from catechol oxidase"/>
    <property type="match status" value="1"/>
</dbReference>
<reference evidence="9" key="2">
    <citation type="submission" date="2019-06" db="EMBL/GenBank/DDBJ databases">
        <title>Genomics analysis of Aphanomyces spp. identifies a new class of oomycete effector associated with host adaptation.</title>
        <authorList>
            <person name="Gaulin E."/>
        </authorList>
    </citation>
    <scope>NUCLEOTIDE SEQUENCE</scope>
    <source>
        <strain evidence="9">CBS 578.67</strain>
    </source>
</reference>
<dbReference type="GO" id="GO:0006508">
    <property type="term" value="P:proteolysis"/>
    <property type="evidence" value="ECO:0007669"/>
    <property type="project" value="InterPro"/>
</dbReference>
<evidence type="ECO:0000256" key="6">
    <source>
        <dbReference type="SAM" id="SignalP"/>
    </source>
</evidence>
<dbReference type="PANTHER" id="PTHR11474">
    <property type="entry name" value="TYROSINASE FAMILY MEMBER"/>
    <property type="match status" value="1"/>
</dbReference>
<evidence type="ECO:0000256" key="1">
    <source>
        <dbReference type="ARBA" id="ARBA00022723"/>
    </source>
</evidence>
<feature type="domain" description="Tyrosinase copper-binding" evidence="8">
    <location>
        <begin position="422"/>
        <end position="433"/>
    </location>
</feature>
<dbReference type="SMART" id="SM00223">
    <property type="entry name" value="APPLE"/>
    <property type="match status" value="1"/>
</dbReference>
<dbReference type="PANTHER" id="PTHR11474:SF126">
    <property type="entry name" value="TYROSINASE-LIKE PROTEIN TYR-1-RELATED"/>
    <property type="match status" value="1"/>
</dbReference>
<accession>A0A485LNI1</accession>
<keyword evidence="2" id="KW-0677">Repeat</keyword>
<feature type="compositionally biased region" description="Low complexity" evidence="5">
    <location>
        <begin position="189"/>
        <end position="198"/>
    </location>
</feature>
<dbReference type="PROSITE" id="PS00497">
    <property type="entry name" value="TYROSINASE_1"/>
    <property type="match status" value="1"/>
</dbReference>
<evidence type="ECO:0000259" key="8">
    <source>
        <dbReference type="PROSITE" id="PS00498"/>
    </source>
</evidence>
<keyword evidence="11" id="KW-1185">Reference proteome</keyword>
<keyword evidence="3" id="KW-0186">Copper</keyword>
<dbReference type="InterPro" id="IPR008922">
    <property type="entry name" value="Di-copper_centre_dom_sf"/>
</dbReference>
<feature type="region of interest" description="Disordered" evidence="5">
    <location>
        <begin position="85"/>
        <end position="198"/>
    </location>
</feature>
<feature type="compositionally biased region" description="Pro residues" evidence="5">
    <location>
        <begin position="173"/>
        <end position="188"/>
    </location>
</feature>
<keyword evidence="6" id="KW-0732">Signal</keyword>
<dbReference type="GO" id="GO:0005576">
    <property type="term" value="C:extracellular region"/>
    <property type="evidence" value="ECO:0007669"/>
    <property type="project" value="InterPro"/>
</dbReference>
<feature type="compositionally biased region" description="Low complexity" evidence="5">
    <location>
        <begin position="146"/>
        <end position="172"/>
    </location>
</feature>
<dbReference type="GO" id="GO:0046872">
    <property type="term" value="F:metal ion binding"/>
    <property type="evidence" value="ECO:0007669"/>
    <property type="project" value="UniProtKB-KW"/>
</dbReference>
<dbReference type="Proteomes" id="UP000332933">
    <property type="component" value="Unassembled WGS sequence"/>
</dbReference>
<feature type="signal peptide" evidence="6">
    <location>
        <begin position="1"/>
        <end position="22"/>
    </location>
</feature>
<dbReference type="InterPro" id="IPR003609">
    <property type="entry name" value="Pan_app"/>
</dbReference>
<dbReference type="Gene3D" id="3.50.4.10">
    <property type="entry name" value="Hepatocyte Growth Factor"/>
    <property type="match status" value="1"/>
</dbReference>
<dbReference type="SUPFAM" id="SSF48056">
    <property type="entry name" value="Di-copper centre-containing domain"/>
    <property type="match status" value="1"/>
</dbReference>
<feature type="compositionally biased region" description="Low complexity" evidence="5">
    <location>
        <begin position="91"/>
        <end position="122"/>
    </location>
</feature>
<reference evidence="10 11" key="1">
    <citation type="submission" date="2019-03" db="EMBL/GenBank/DDBJ databases">
        <authorList>
            <person name="Gaulin E."/>
            <person name="Dumas B."/>
        </authorList>
    </citation>
    <scope>NUCLEOTIDE SEQUENCE [LARGE SCALE GENOMIC DNA]</scope>
    <source>
        <strain evidence="10">CBS 568.67</strain>
    </source>
</reference>
<dbReference type="PROSITE" id="PS00498">
    <property type="entry name" value="TYROSINASE_2"/>
    <property type="match status" value="1"/>
</dbReference>
<dbReference type="AlphaFoldDB" id="A0A485LNI1"/>
<evidence type="ECO:0000259" key="7">
    <source>
        <dbReference type="PROSITE" id="PS00497"/>
    </source>
</evidence>
<dbReference type="Pfam" id="PF00024">
    <property type="entry name" value="PAN_1"/>
    <property type="match status" value="1"/>
</dbReference>
<protein>
    <submittedName>
        <fullName evidence="10">Aste57867_23761 protein</fullName>
    </submittedName>
</protein>
<dbReference type="GO" id="GO:0016491">
    <property type="term" value="F:oxidoreductase activity"/>
    <property type="evidence" value="ECO:0007669"/>
    <property type="project" value="InterPro"/>
</dbReference>
<dbReference type="PRINTS" id="PR01217">
    <property type="entry name" value="PRICHEXTENSN"/>
</dbReference>
<evidence type="ECO:0000256" key="4">
    <source>
        <dbReference type="ARBA" id="ARBA00023157"/>
    </source>
</evidence>
<evidence type="ECO:0000256" key="2">
    <source>
        <dbReference type="ARBA" id="ARBA00022737"/>
    </source>
</evidence>
<keyword evidence="4" id="KW-1015">Disulfide bond</keyword>
<dbReference type="EMBL" id="VJMH01007305">
    <property type="protein sequence ID" value="KAF0684236.1"/>
    <property type="molecule type" value="Genomic_DNA"/>
</dbReference>
<dbReference type="InterPro" id="IPR002227">
    <property type="entry name" value="Tyrosinase_Cu-bd"/>
</dbReference>
<evidence type="ECO:0000313" key="9">
    <source>
        <dbReference type="EMBL" id="KAF0684236.1"/>
    </source>
</evidence>
<organism evidence="10 11">
    <name type="scientific">Aphanomyces stellatus</name>
    <dbReference type="NCBI Taxonomy" id="120398"/>
    <lineage>
        <taxon>Eukaryota</taxon>
        <taxon>Sar</taxon>
        <taxon>Stramenopiles</taxon>
        <taxon>Oomycota</taxon>
        <taxon>Saprolegniomycetes</taxon>
        <taxon>Saprolegniales</taxon>
        <taxon>Verrucalvaceae</taxon>
        <taxon>Aphanomyces</taxon>
    </lineage>
</organism>
<gene>
    <name evidence="10" type="primary">Aste57867_23761</name>
    <name evidence="9" type="ORF">As57867_023689</name>
    <name evidence="10" type="ORF">ASTE57867_23761</name>
</gene>
<proteinExistence type="predicted"/>
<sequence>MVLFRFPTVALGIFFLAAAGHAQQQCSVLLDIDFPENDLVQTFQDDPSACCADCQATPGCQLFNWYAGVCYLKSAQGDSYPLPGGQSGVLLTTPTTTTTSPTDTPTSAPTDAPTDTPTLTPTETPPTNAPTDAPSDTPTPAPTDAPTPVLTPASTSTPTDAPTDAPTTAPTDAPTPPPTTIAPTPMPTSAPTSAPTTVAPTCSRVRKAWDALSPAEQDTFVSAIALAMDKGLYQKWVWIHAERMSNMEAHGTCVFLFWHRKFLLGFENMLRSLGDRYACVTLPYWDYVQQYSTMQKTRKCNSIESCSPVTKALGGSTQGSRSTKPLFGYTFSNYKCVSAEPANHQCTIGGASASQCDHCIPRGNWASTTMITDMSIANVRRALFASGSTIASVSRAVEMSPHNILHSTLDGALSNVYVSVMDPMFFIHHTTIDLLHTIYYHCRVEPLDLAADATNNMVFQGCTTNNGDTLSPQSSLKMRVGDATPAVDVLQDPLIAPYFQGLPSTYLGLTDVRTLGYSYEFKGLLGDMYDKCDGSTAESLHVESVTNAEVNHVVRPVTKEGDLASIAMRDQVLSLASSIGLTRDQGFHELEKMTVAMHDQCLPGSVADFTPEFKDQWHITDAAPAFQLLENIRNGNDPIRIPKWQGLLQQFYNCTIA</sequence>
<evidence type="ECO:0000256" key="5">
    <source>
        <dbReference type="SAM" id="MobiDB-lite"/>
    </source>
</evidence>
<dbReference type="InterPro" id="IPR000177">
    <property type="entry name" value="Apple"/>
</dbReference>
<dbReference type="InterPro" id="IPR050316">
    <property type="entry name" value="Tyrosinase/Hemocyanin"/>
</dbReference>
<dbReference type="OrthoDB" id="70979at2759"/>
<keyword evidence="1" id="KW-0479">Metal-binding</keyword>
<dbReference type="Pfam" id="PF00264">
    <property type="entry name" value="Tyrosinase"/>
    <property type="match status" value="1"/>
</dbReference>
<evidence type="ECO:0000313" key="10">
    <source>
        <dbReference type="EMBL" id="VFU00406.1"/>
    </source>
</evidence>
<evidence type="ECO:0000313" key="11">
    <source>
        <dbReference type="Proteomes" id="UP000332933"/>
    </source>
</evidence>
<dbReference type="EMBL" id="CAADRA010007331">
    <property type="protein sequence ID" value="VFU00406.1"/>
    <property type="molecule type" value="Genomic_DNA"/>
</dbReference>
<dbReference type="PRINTS" id="PR00092">
    <property type="entry name" value="TYROSINASE"/>
</dbReference>
<dbReference type="CDD" id="cd01100">
    <property type="entry name" value="APPLE_Factor_XI_like"/>
    <property type="match status" value="1"/>
</dbReference>
<evidence type="ECO:0000256" key="3">
    <source>
        <dbReference type="ARBA" id="ARBA00023008"/>
    </source>
</evidence>
<feature type="domain" description="Tyrosinase copper-binding" evidence="7">
    <location>
        <begin position="250"/>
        <end position="267"/>
    </location>
</feature>
<name>A0A485LNI1_9STRA</name>
<feature type="chain" id="PRO_5036116593" evidence="6">
    <location>
        <begin position="23"/>
        <end position="657"/>
    </location>
</feature>